<dbReference type="OrthoDB" id="5699564at2"/>
<evidence type="ECO:0000313" key="2">
    <source>
        <dbReference type="EMBL" id="RZQ65172.1"/>
    </source>
</evidence>
<proteinExistence type="predicted"/>
<keyword evidence="3" id="KW-1185">Reference proteome</keyword>
<dbReference type="Proteomes" id="UP000292003">
    <property type="component" value="Unassembled WGS sequence"/>
</dbReference>
<feature type="signal peptide" evidence="1">
    <location>
        <begin position="1"/>
        <end position="24"/>
    </location>
</feature>
<dbReference type="InterPro" id="IPR025975">
    <property type="entry name" value="Polysacc_lyase"/>
</dbReference>
<feature type="chain" id="PRO_5020659538" description="Polysaccharide lyase" evidence="1">
    <location>
        <begin position="25"/>
        <end position="237"/>
    </location>
</feature>
<evidence type="ECO:0000256" key="1">
    <source>
        <dbReference type="SAM" id="SignalP"/>
    </source>
</evidence>
<evidence type="ECO:0000313" key="3">
    <source>
        <dbReference type="Proteomes" id="UP000292003"/>
    </source>
</evidence>
<organism evidence="2 3">
    <name type="scientific">Amycolatopsis suaedae</name>
    <dbReference type="NCBI Taxonomy" id="2510978"/>
    <lineage>
        <taxon>Bacteria</taxon>
        <taxon>Bacillati</taxon>
        <taxon>Actinomycetota</taxon>
        <taxon>Actinomycetes</taxon>
        <taxon>Pseudonocardiales</taxon>
        <taxon>Pseudonocardiaceae</taxon>
        <taxon>Amycolatopsis</taxon>
    </lineage>
</organism>
<comment type="caution">
    <text evidence="2">The sequence shown here is derived from an EMBL/GenBank/DDBJ whole genome shotgun (WGS) entry which is preliminary data.</text>
</comment>
<keyword evidence="1" id="KW-0732">Signal</keyword>
<protein>
    <recommendedName>
        <fullName evidence="4">Polysaccharide lyase</fullName>
    </recommendedName>
</protein>
<name>A0A4Q7JDL9_9PSEU</name>
<accession>A0A4Q7JDL9</accession>
<dbReference type="AlphaFoldDB" id="A0A4Q7JDL9"/>
<dbReference type="Pfam" id="PF14099">
    <property type="entry name" value="Polysacc_lyase"/>
    <property type="match status" value="1"/>
</dbReference>
<reference evidence="2 3" key="1">
    <citation type="submission" date="2019-02" db="EMBL/GenBank/DDBJ databases">
        <title>Draft genome sequence of Amycolatopsis sp. 8-3EHSu isolated from roots of Suaeda maritima.</title>
        <authorList>
            <person name="Duangmal K."/>
            <person name="Chantavorakit T."/>
        </authorList>
    </citation>
    <scope>NUCLEOTIDE SEQUENCE [LARGE SCALE GENOMIC DNA]</scope>
    <source>
        <strain evidence="2 3">8-3EHSu</strain>
    </source>
</reference>
<evidence type="ECO:0008006" key="4">
    <source>
        <dbReference type="Google" id="ProtNLM"/>
    </source>
</evidence>
<dbReference type="EMBL" id="SFCC01000002">
    <property type="protein sequence ID" value="RZQ65172.1"/>
    <property type="molecule type" value="Genomic_DNA"/>
</dbReference>
<gene>
    <name evidence="2" type="ORF">EWH70_04590</name>
</gene>
<sequence length="237" mass="25746">MRRVALVFLAAAASATLYVPAAEAATIWDGDASRGTGIFGPIGSNCSSPGSVTAVTDATHGRVWRYHKPSGSNRCETRGVRVGSNVYQFRNGSTYYLGWRSKLSSTVNNNATFQWKSFGNHTQNYPVVLKVIDGHLSMLQRQPDDSGKIIWRTPVSAGSWNSIVIGLHLSSATRGGWVELWYNGVRQTFTDGSQRYACRTFDSENHPKWGIYGASGSTVTNTVDALKIGTAYSDVAP</sequence>